<name>A0A2K9DF96_9MICO</name>
<reference evidence="1 2" key="1">
    <citation type="submission" date="2017-12" db="EMBL/GenBank/DDBJ databases">
        <title>Isolation and characterization of estrogens degradatiion strain Microbacterium hominis SJTG1.</title>
        <authorList>
            <person name="Xiong W."/>
            <person name="Yin C."/>
            <person name="Zheng D."/>
            <person name="Liang R."/>
        </authorList>
    </citation>
    <scope>NUCLEOTIDE SEQUENCE [LARGE SCALE GENOMIC DNA]</scope>
    <source>
        <strain evidence="1 2">SJTG1</strain>
    </source>
</reference>
<dbReference type="EMBL" id="CP025299">
    <property type="protein sequence ID" value="AUG28107.1"/>
    <property type="molecule type" value="Genomic_DNA"/>
</dbReference>
<dbReference type="InterPro" id="IPR048000">
    <property type="entry name" value="TnsA-like"/>
</dbReference>
<evidence type="ECO:0000313" key="1">
    <source>
        <dbReference type="EMBL" id="AUG28107.1"/>
    </source>
</evidence>
<dbReference type="Proteomes" id="UP000233276">
    <property type="component" value="Chromosome"/>
</dbReference>
<dbReference type="RefSeq" id="WP_005055286.1">
    <property type="nucleotide sequence ID" value="NZ_CP025299.1"/>
</dbReference>
<keyword evidence="1" id="KW-0255">Endonuclease</keyword>
<organism evidence="1 2">
    <name type="scientific">Microbacterium hominis</name>
    <dbReference type="NCBI Taxonomy" id="162426"/>
    <lineage>
        <taxon>Bacteria</taxon>
        <taxon>Bacillati</taxon>
        <taxon>Actinomycetota</taxon>
        <taxon>Actinomycetes</taxon>
        <taxon>Micrococcales</taxon>
        <taxon>Microbacteriaceae</taxon>
        <taxon>Microbacterium</taxon>
    </lineage>
</organism>
<accession>A0A2K9DF96</accession>
<protein>
    <submittedName>
        <fullName evidence="1">TnsA-like heteromeric transposase endonuclease subunit</fullName>
    </submittedName>
</protein>
<keyword evidence="1" id="KW-0378">Hydrolase</keyword>
<dbReference type="NCBIfam" id="NF033179">
    <property type="entry name" value="TnsA_like_Actin"/>
    <property type="match status" value="1"/>
</dbReference>
<gene>
    <name evidence="1" type="ORF">CXR34_00605</name>
</gene>
<proteinExistence type="predicted"/>
<dbReference type="GO" id="GO:0004519">
    <property type="term" value="F:endonuclease activity"/>
    <property type="evidence" value="ECO:0007669"/>
    <property type="project" value="UniProtKB-KW"/>
</dbReference>
<sequence>MTGLASTVQIRRSDDHVDVIALNDVRLRQFDTAVPWREFRWYRKQRHFSGSYWSATMEAPVGYESRLEYVNLLLADFDPRVVWILSQPFLLDGDDRGTRRKHVPDYLFVHADESGCVVDVKPAEKLSRPKVRDSLGWSRRVIEGHGWEYRVQSEPDPVVLANVRFLAGYRRRFQFLESEVDGAAELLSTPVTFGEAVRAVTAITADPRLARSVVLHLMWTRRLHTDLTRVLDITSLLET</sequence>
<evidence type="ECO:0000313" key="2">
    <source>
        <dbReference type="Proteomes" id="UP000233276"/>
    </source>
</evidence>
<dbReference type="KEGG" id="mhos:CXR34_00605"/>
<dbReference type="AlphaFoldDB" id="A0A2K9DF96"/>
<keyword evidence="1" id="KW-0540">Nuclease</keyword>